<evidence type="ECO:0000259" key="8">
    <source>
        <dbReference type="PROSITE" id="PS50011"/>
    </source>
</evidence>
<evidence type="ECO:0000256" key="4">
    <source>
        <dbReference type="ARBA" id="ARBA00022777"/>
    </source>
</evidence>
<evidence type="ECO:0000256" key="1">
    <source>
        <dbReference type="ARBA" id="ARBA00022527"/>
    </source>
</evidence>
<comment type="catalytic activity">
    <reaction evidence="6">
        <text>L-threonyl-[protein] + ATP = O-phospho-L-threonyl-[protein] + ADP + H(+)</text>
        <dbReference type="Rhea" id="RHEA:46608"/>
        <dbReference type="Rhea" id="RHEA-COMP:11060"/>
        <dbReference type="Rhea" id="RHEA-COMP:11605"/>
        <dbReference type="ChEBI" id="CHEBI:15378"/>
        <dbReference type="ChEBI" id="CHEBI:30013"/>
        <dbReference type="ChEBI" id="CHEBI:30616"/>
        <dbReference type="ChEBI" id="CHEBI:61977"/>
        <dbReference type="ChEBI" id="CHEBI:456216"/>
        <dbReference type="EC" id="2.7.11.1"/>
    </reaction>
</comment>
<dbReference type="GO" id="GO:0004674">
    <property type="term" value="F:protein serine/threonine kinase activity"/>
    <property type="evidence" value="ECO:0007669"/>
    <property type="project" value="UniProtKB-KW"/>
</dbReference>
<reference evidence="9" key="1">
    <citation type="submission" date="2021-02" db="EMBL/GenBank/DDBJ databases">
        <authorList>
            <person name="Nowell W R."/>
        </authorList>
    </citation>
    <scope>NUCLEOTIDE SEQUENCE</scope>
</reference>
<dbReference type="InterPro" id="IPR000719">
    <property type="entry name" value="Prot_kinase_dom"/>
</dbReference>
<evidence type="ECO:0000313" key="10">
    <source>
        <dbReference type="Proteomes" id="UP000663848"/>
    </source>
</evidence>
<dbReference type="PANTHER" id="PTHR24350">
    <property type="entry name" value="SERINE/THREONINE-PROTEIN KINASE IAL-RELATED"/>
    <property type="match status" value="1"/>
</dbReference>
<accession>A0A821KJV5</accession>
<dbReference type="Pfam" id="PF00069">
    <property type="entry name" value="Pkinase"/>
    <property type="match status" value="1"/>
</dbReference>
<name>A0A821KJV5_9BILA</name>
<organism evidence="9 10">
    <name type="scientific">Rotaria socialis</name>
    <dbReference type="NCBI Taxonomy" id="392032"/>
    <lineage>
        <taxon>Eukaryota</taxon>
        <taxon>Metazoa</taxon>
        <taxon>Spiralia</taxon>
        <taxon>Gnathifera</taxon>
        <taxon>Rotifera</taxon>
        <taxon>Eurotatoria</taxon>
        <taxon>Bdelloidea</taxon>
        <taxon>Philodinida</taxon>
        <taxon>Philodinidae</taxon>
        <taxon>Rotaria</taxon>
    </lineage>
</organism>
<dbReference type="Proteomes" id="UP000663848">
    <property type="component" value="Unassembled WGS sequence"/>
</dbReference>
<dbReference type="GO" id="GO:0005524">
    <property type="term" value="F:ATP binding"/>
    <property type="evidence" value="ECO:0007669"/>
    <property type="project" value="UniProtKB-KW"/>
</dbReference>
<dbReference type="InterPro" id="IPR011009">
    <property type="entry name" value="Kinase-like_dom_sf"/>
</dbReference>
<keyword evidence="3" id="KW-0547">Nucleotide-binding</keyword>
<keyword evidence="4" id="KW-0418">Kinase</keyword>
<dbReference type="PROSITE" id="PS50011">
    <property type="entry name" value="PROTEIN_KINASE_DOM"/>
    <property type="match status" value="1"/>
</dbReference>
<dbReference type="AlphaFoldDB" id="A0A821KJV5"/>
<comment type="caution">
    <text evidence="9">The sequence shown here is derived from an EMBL/GenBank/DDBJ whole genome shotgun (WGS) entry which is preliminary data.</text>
</comment>
<protein>
    <recommendedName>
        <fullName evidence="8">Protein kinase domain-containing protein</fullName>
    </recommendedName>
</protein>
<dbReference type="SUPFAM" id="SSF56112">
    <property type="entry name" value="Protein kinase-like (PK-like)"/>
    <property type="match status" value="1"/>
</dbReference>
<dbReference type="EMBL" id="CAJOBR010003453">
    <property type="protein sequence ID" value="CAF4738586.1"/>
    <property type="molecule type" value="Genomic_DNA"/>
</dbReference>
<keyword evidence="1" id="KW-0723">Serine/threonine-protein kinase</keyword>
<evidence type="ECO:0000256" key="5">
    <source>
        <dbReference type="ARBA" id="ARBA00022840"/>
    </source>
</evidence>
<keyword evidence="5" id="KW-0067">ATP-binding</keyword>
<gene>
    <name evidence="9" type="ORF">QYT958_LOCUS20128</name>
</gene>
<evidence type="ECO:0000256" key="3">
    <source>
        <dbReference type="ARBA" id="ARBA00022741"/>
    </source>
</evidence>
<comment type="catalytic activity">
    <reaction evidence="7">
        <text>L-seryl-[protein] + ATP = O-phospho-L-seryl-[protein] + ADP + H(+)</text>
        <dbReference type="Rhea" id="RHEA:17989"/>
        <dbReference type="Rhea" id="RHEA-COMP:9863"/>
        <dbReference type="Rhea" id="RHEA-COMP:11604"/>
        <dbReference type="ChEBI" id="CHEBI:15378"/>
        <dbReference type="ChEBI" id="CHEBI:29999"/>
        <dbReference type="ChEBI" id="CHEBI:30616"/>
        <dbReference type="ChEBI" id="CHEBI:83421"/>
        <dbReference type="ChEBI" id="CHEBI:456216"/>
        <dbReference type="EC" id="2.7.11.1"/>
    </reaction>
</comment>
<keyword evidence="2" id="KW-0808">Transferase</keyword>
<evidence type="ECO:0000313" key="9">
    <source>
        <dbReference type="EMBL" id="CAF4738586.1"/>
    </source>
</evidence>
<dbReference type="Gene3D" id="1.10.510.10">
    <property type="entry name" value="Transferase(Phosphotransferase) domain 1"/>
    <property type="match status" value="1"/>
</dbReference>
<dbReference type="SMART" id="SM00220">
    <property type="entry name" value="S_TKc"/>
    <property type="match status" value="1"/>
</dbReference>
<proteinExistence type="predicted"/>
<evidence type="ECO:0000256" key="7">
    <source>
        <dbReference type="ARBA" id="ARBA00048679"/>
    </source>
</evidence>
<evidence type="ECO:0000256" key="6">
    <source>
        <dbReference type="ARBA" id="ARBA00047899"/>
    </source>
</evidence>
<dbReference type="InterPro" id="IPR030616">
    <property type="entry name" value="Aur-like"/>
</dbReference>
<sequence>MSEQLSEDHSAYSNIETVKVPFDVAQCDGDALYTYLPNWLNSLKDEELQLPPMSSNLFQKHIRQSHLESSMANSVRKMALKNITACGTLDYLAPEIVGHKQYQYQVDNWCVGVLAFELLSGHAPFEGTDDETKVKIANINYTFPDYFSQLARKFIDNLLQKDPKKRMPLVDCIGHDWLQKNAYKYMFGPYKCPIYVNMDE</sequence>
<evidence type="ECO:0000256" key="2">
    <source>
        <dbReference type="ARBA" id="ARBA00022679"/>
    </source>
</evidence>
<feature type="domain" description="Protein kinase" evidence="8">
    <location>
        <begin position="1"/>
        <end position="178"/>
    </location>
</feature>